<organism evidence="1 2">
    <name type="scientific">Hypericibacter terrae</name>
    <dbReference type="NCBI Taxonomy" id="2602015"/>
    <lineage>
        <taxon>Bacteria</taxon>
        <taxon>Pseudomonadati</taxon>
        <taxon>Pseudomonadota</taxon>
        <taxon>Alphaproteobacteria</taxon>
        <taxon>Rhodospirillales</taxon>
        <taxon>Dongiaceae</taxon>
        <taxon>Hypericibacter</taxon>
    </lineage>
</organism>
<evidence type="ECO:0000313" key="2">
    <source>
        <dbReference type="Proteomes" id="UP000326202"/>
    </source>
</evidence>
<dbReference type="Proteomes" id="UP000326202">
    <property type="component" value="Chromosome"/>
</dbReference>
<dbReference type="EMBL" id="CP042906">
    <property type="protein sequence ID" value="QEX19423.1"/>
    <property type="molecule type" value="Genomic_DNA"/>
</dbReference>
<gene>
    <name evidence="1" type="ORF">FRZ44_47360</name>
</gene>
<evidence type="ECO:0000313" key="1">
    <source>
        <dbReference type="EMBL" id="QEX19423.1"/>
    </source>
</evidence>
<dbReference type="Pfam" id="PF06945">
    <property type="entry name" value="DUF1289"/>
    <property type="match status" value="1"/>
</dbReference>
<dbReference type="PANTHER" id="PTHR35175:SF2">
    <property type="entry name" value="DUF1289 DOMAIN-CONTAINING PROTEIN"/>
    <property type="match status" value="1"/>
</dbReference>
<dbReference type="Pfam" id="PF21973">
    <property type="entry name" value="DUF6925"/>
    <property type="match status" value="1"/>
</dbReference>
<dbReference type="InterPro" id="IPR053838">
    <property type="entry name" value="DUF6925"/>
</dbReference>
<keyword evidence="2" id="KW-1185">Reference proteome</keyword>
<accession>A0A5J6MPW4</accession>
<protein>
    <submittedName>
        <fullName evidence="1">DUF1289 domain-containing protein</fullName>
    </submittedName>
</protein>
<name>A0A5J6MPW4_9PROT</name>
<dbReference type="PANTHER" id="PTHR35175">
    <property type="entry name" value="DUF1289 DOMAIN-CONTAINING PROTEIN"/>
    <property type="match status" value="1"/>
</dbReference>
<reference evidence="1 2" key="1">
    <citation type="submission" date="2019-08" db="EMBL/GenBank/DDBJ databases">
        <title>Hyperibacter terrae gen. nov., sp. nov. and Hyperibacter viscosus sp. nov., two new members in the family Rhodospirillaceae isolated from the rhizosphere of Hypericum perforatum.</title>
        <authorList>
            <person name="Noviana Z."/>
        </authorList>
    </citation>
    <scope>NUCLEOTIDE SEQUENCE [LARGE SCALE GENOMIC DNA]</scope>
    <source>
        <strain evidence="1 2">R5913</strain>
    </source>
</reference>
<dbReference type="InterPro" id="IPR010710">
    <property type="entry name" value="DUF1289"/>
</dbReference>
<sequence length="301" mass="32501">MAMISIPSPCVGICRMDEGTGLCLGCARSGEEIAIWRDTGEAQRRRIWAALPARFERLGLTLARLPWTQGEILHFAVGKLRNREGSWAIGCYGAVAEFRAEAGEDCEIAVAGDKVIARTDRGALRLWIGDAVRALALYETPGRQDLRAIFLVISRLRAGLPVANGLSALGPDRSAIRPEDRGLALYDLGLRRTITRFCIRTDKPALLQALTPSLGQSWPGYLPTLGAAILRENPVRVVESVLGRAEVRTPIPPPGAASIAGPHTHLLPDLLAMDRELGPGFELPEAYAPGAIFYPSLPAND</sequence>
<proteinExistence type="predicted"/>
<dbReference type="KEGG" id="htq:FRZ44_47360"/>
<dbReference type="AlphaFoldDB" id="A0A5J6MPW4"/>